<dbReference type="GeneID" id="102802727"/>
<feature type="signal peptide" evidence="1">
    <location>
        <begin position="1"/>
        <end position="20"/>
    </location>
</feature>
<accession>A0ABM0LYB3</accession>
<evidence type="ECO:0000313" key="3">
    <source>
        <dbReference type="RefSeq" id="XP_006812754.1"/>
    </source>
</evidence>
<evidence type="ECO:0000313" key="2">
    <source>
        <dbReference type="Proteomes" id="UP000694865"/>
    </source>
</evidence>
<gene>
    <name evidence="3" type="primary">LOC102802727</name>
</gene>
<name>A0ABM0LYB3_SACKO</name>
<proteinExistence type="predicted"/>
<dbReference type="Proteomes" id="UP000694865">
    <property type="component" value="Unplaced"/>
</dbReference>
<evidence type="ECO:0000256" key="1">
    <source>
        <dbReference type="SAM" id="SignalP"/>
    </source>
</evidence>
<protein>
    <submittedName>
        <fullName evidence="3">Uncharacterized protein LOC102802727</fullName>
    </submittedName>
</protein>
<reference evidence="3" key="1">
    <citation type="submission" date="2025-08" db="UniProtKB">
        <authorList>
            <consortium name="RefSeq"/>
        </authorList>
    </citation>
    <scope>IDENTIFICATION</scope>
    <source>
        <tissue evidence="3">Testes</tissue>
    </source>
</reference>
<dbReference type="RefSeq" id="XP_006812754.1">
    <property type="nucleotide sequence ID" value="XM_006812691.1"/>
</dbReference>
<sequence>MRINLMFCITMLLCVDTVLSVKHGDELKHYIESRHDITGYSCWDERDNSGYCMDDRANVSIDDGCFAENNFCLEHNKCNRHMKCFIRWGHDHQGYEARESCTDIGGECKQPNPLYNSGIYQSQGYDARCQCGYPCVHPTYSVKCQYPSGCQSETLSCGGTMEKPFNLTNYNH</sequence>
<organism evidence="2 3">
    <name type="scientific">Saccoglossus kowalevskii</name>
    <name type="common">Acorn worm</name>
    <dbReference type="NCBI Taxonomy" id="10224"/>
    <lineage>
        <taxon>Eukaryota</taxon>
        <taxon>Metazoa</taxon>
        <taxon>Hemichordata</taxon>
        <taxon>Enteropneusta</taxon>
        <taxon>Harrimaniidae</taxon>
        <taxon>Saccoglossus</taxon>
    </lineage>
</organism>
<keyword evidence="1" id="KW-0732">Signal</keyword>
<feature type="chain" id="PRO_5046844220" evidence="1">
    <location>
        <begin position="21"/>
        <end position="172"/>
    </location>
</feature>
<keyword evidence="2" id="KW-1185">Reference proteome</keyword>